<protein>
    <submittedName>
        <fullName evidence="6">Heat shock protein, alpha-crystallin-related, b9-like</fullName>
    </submittedName>
</protein>
<dbReference type="Proteomes" id="UP000694397">
    <property type="component" value="Chromosome 1"/>
</dbReference>
<dbReference type="InterPro" id="IPR002068">
    <property type="entry name" value="A-crystallin/Hsp20_dom"/>
</dbReference>
<comment type="similarity">
    <text evidence="2 3">Belongs to the small heat shock protein (HSP20) family.</text>
</comment>
<dbReference type="InterPro" id="IPR008978">
    <property type="entry name" value="HSP20-like_chaperone"/>
</dbReference>
<sequence>MTFAPWRPLPHSAPHLENLDSLWPETQALVRIEQEMMRHMQEMKKSLGFMEKLHEKIFKEIEPGLMTFKPISFKVDSEGENFALTLDTKDFPREHLSVKQVGRKLWVSGKTEKKEEDGKGSYSYKRHEFHQQFELPEGVNPEDVTCSLSDGQLQIQAPRLVVPALKERVVPINCVPGLKSLEGKSSSVEQDTAKKSSSKK</sequence>
<dbReference type="Gene3D" id="2.60.40.790">
    <property type="match status" value="1"/>
</dbReference>
<dbReference type="Ensembl" id="ENSSFOT00015010000.2">
    <property type="protein sequence ID" value="ENSSFOP00015009864.2"/>
    <property type="gene ID" value="ENSSFOG00015006397.2"/>
</dbReference>
<dbReference type="AlphaFoldDB" id="A0A8C9RAF2"/>
<dbReference type="PANTHER" id="PTHR45640:SF2">
    <property type="entry name" value="HEAT SHOCK PROTEIN BETA-11-RELATED"/>
    <property type="match status" value="1"/>
</dbReference>
<dbReference type="InterPro" id="IPR001436">
    <property type="entry name" value="Alpha-crystallin/sHSP_animal"/>
</dbReference>
<feature type="region of interest" description="Disordered" evidence="4">
    <location>
        <begin position="181"/>
        <end position="200"/>
    </location>
</feature>
<evidence type="ECO:0000313" key="7">
    <source>
        <dbReference type="Proteomes" id="UP000694397"/>
    </source>
</evidence>
<dbReference type="PANTHER" id="PTHR45640">
    <property type="entry name" value="HEAT SHOCK PROTEIN HSP-12.2-RELATED"/>
    <property type="match status" value="1"/>
</dbReference>
<dbReference type="GO" id="GO:0042026">
    <property type="term" value="P:protein refolding"/>
    <property type="evidence" value="ECO:0007669"/>
    <property type="project" value="TreeGrafter"/>
</dbReference>
<evidence type="ECO:0000313" key="6">
    <source>
        <dbReference type="Ensembl" id="ENSSFOP00015009864.2"/>
    </source>
</evidence>
<dbReference type="GO" id="GO:0005737">
    <property type="term" value="C:cytoplasm"/>
    <property type="evidence" value="ECO:0007669"/>
    <property type="project" value="TreeGrafter"/>
</dbReference>
<evidence type="ECO:0000259" key="5">
    <source>
        <dbReference type="PROSITE" id="PS01031"/>
    </source>
</evidence>
<evidence type="ECO:0000256" key="4">
    <source>
        <dbReference type="SAM" id="MobiDB-lite"/>
    </source>
</evidence>
<reference evidence="6" key="2">
    <citation type="submission" date="2025-08" db="UniProtKB">
        <authorList>
            <consortium name="Ensembl"/>
        </authorList>
    </citation>
    <scope>IDENTIFICATION</scope>
</reference>
<name>A0A8C9RAF2_SCLFO</name>
<reference evidence="6 7" key="1">
    <citation type="submission" date="2019-04" db="EMBL/GenBank/DDBJ databases">
        <authorList>
            <consortium name="Wellcome Sanger Institute Data Sharing"/>
        </authorList>
    </citation>
    <scope>NUCLEOTIDE SEQUENCE [LARGE SCALE GENOMIC DNA]</scope>
</reference>
<evidence type="ECO:0000256" key="2">
    <source>
        <dbReference type="PROSITE-ProRule" id="PRU00285"/>
    </source>
</evidence>
<dbReference type="GO" id="GO:0009408">
    <property type="term" value="P:response to heat"/>
    <property type="evidence" value="ECO:0007669"/>
    <property type="project" value="TreeGrafter"/>
</dbReference>
<reference evidence="6" key="3">
    <citation type="submission" date="2025-09" db="UniProtKB">
        <authorList>
            <consortium name="Ensembl"/>
        </authorList>
    </citation>
    <scope>IDENTIFICATION</scope>
</reference>
<dbReference type="GeneTree" id="ENSGT00670000098179"/>
<keyword evidence="7" id="KW-1185">Reference proteome</keyword>
<dbReference type="GO" id="GO:0051082">
    <property type="term" value="F:unfolded protein binding"/>
    <property type="evidence" value="ECO:0007669"/>
    <property type="project" value="TreeGrafter"/>
</dbReference>
<evidence type="ECO:0000256" key="1">
    <source>
        <dbReference type="ARBA" id="ARBA00023016"/>
    </source>
</evidence>
<dbReference type="GO" id="GO:0005634">
    <property type="term" value="C:nucleus"/>
    <property type="evidence" value="ECO:0007669"/>
    <property type="project" value="TreeGrafter"/>
</dbReference>
<dbReference type="PROSITE" id="PS01031">
    <property type="entry name" value="SHSP"/>
    <property type="match status" value="1"/>
</dbReference>
<dbReference type="CDD" id="cd06481">
    <property type="entry name" value="ACD_HspB9_like"/>
    <property type="match status" value="1"/>
</dbReference>
<keyword evidence="1" id="KW-0346">Stress response</keyword>
<dbReference type="SUPFAM" id="SSF49764">
    <property type="entry name" value="HSP20-like chaperones"/>
    <property type="match status" value="1"/>
</dbReference>
<feature type="domain" description="SHSP" evidence="5">
    <location>
        <begin position="62"/>
        <end position="175"/>
    </location>
</feature>
<evidence type="ECO:0000256" key="3">
    <source>
        <dbReference type="RuleBase" id="RU003616"/>
    </source>
</evidence>
<accession>A0A8C9RAF2</accession>
<proteinExistence type="inferred from homology"/>
<organism evidence="6 7">
    <name type="scientific">Scleropages formosus</name>
    <name type="common">Asian bonytongue</name>
    <name type="synonym">Osteoglossum formosum</name>
    <dbReference type="NCBI Taxonomy" id="113540"/>
    <lineage>
        <taxon>Eukaryota</taxon>
        <taxon>Metazoa</taxon>
        <taxon>Chordata</taxon>
        <taxon>Craniata</taxon>
        <taxon>Vertebrata</taxon>
        <taxon>Euteleostomi</taxon>
        <taxon>Actinopterygii</taxon>
        <taxon>Neopterygii</taxon>
        <taxon>Teleostei</taxon>
        <taxon>Osteoglossocephala</taxon>
        <taxon>Osteoglossomorpha</taxon>
        <taxon>Osteoglossiformes</taxon>
        <taxon>Osteoglossidae</taxon>
        <taxon>Scleropages</taxon>
    </lineage>
</organism>
<dbReference type="Pfam" id="PF00011">
    <property type="entry name" value="HSP20"/>
    <property type="match status" value="1"/>
</dbReference>
<dbReference type="OrthoDB" id="9942401at2759"/>